<dbReference type="EMBL" id="JAGMWT010000021">
    <property type="protein sequence ID" value="KAH7112559.1"/>
    <property type="molecule type" value="Genomic_DNA"/>
</dbReference>
<dbReference type="OrthoDB" id="5959761at2759"/>
<keyword evidence="3" id="KW-1185">Reference proteome</keyword>
<accession>A0A9P9D537</accession>
<proteinExistence type="predicted"/>
<evidence type="ECO:0000313" key="3">
    <source>
        <dbReference type="Proteomes" id="UP000700596"/>
    </source>
</evidence>
<dbReference type="Proteomes" id="UP000700596">
    <property type="component" value="Unassembled WGS sequence"/>
</dbReference>
<sequence length="501" mass="53348">MAVHDLIVKNLSNHDQRFQVHGWNNNQDIVVKPKSEVRIKAPDKTSGAIIAVHDGQIGEQAELTKCGYMDLDFFDLSNICGAGGNMIVMQVGEPGTAKGDPRFMQGLQDAWKKASQKTKDELKNCVTVKDGRPIRIAAPKDFPKLEAFVRTWANGKTYIGVGAWGGHAGNPEDNKQSSAAKTSRDCLILYSDDPITIPKAGARVMNTFAAIPSAEIGGVPIEDEAEGSGDQTENADTNETEEPKGEEPTINEADAQVKSDEDVKAQAEALLAAAGGDPSAIPPEALLALAQASGDVQGGDASVVTETTFVTLAADQGPGIQLTNKSKKETDYYFYDNYWNGNGTAGANFDKPLKNIKLKPDASQFVSLPRSFKGRVQRGTQLPCTWVEFQLDASDDHKAHGDISLQQGCDGAATIASTDGTNVSNGFTHDVVTGAPAAAIRKKPNGERATDTTVGNWMGGPNKAAIDYLNKVVGQRRAYIVGGTGTPDVASKNNRLAVVMY</sequence>
<evidence type="ECO:0000256" key="1">
    <source>
        <dbReference type="SAM" id="MobiDB-lite"/>
    </source>
</evidence>
<dbReference type="AlphaFoldDB" id="A0A9P9D537"/>
<comment type="caution">
    <text evidence="2">The sequence shown here is derived from an EMBL/GenBank/DDBJ whole genome shotgun (WGS) entry which is preliminary data.</text>
</comment>
<gene>
    <name evidence="2" type="ORF">B0J11DRAFT_186533</name>
</gene>
<reference evidence="2" key="1">
    <citation type="journal article" date="2021" name="Nat. Commun.">
        <title>Genetic determinants of endophytism in the Arabidopsis root mycobiome.</title>
        <authorList>
            <person name="Mesny F."/>
            <person name="Miyauchi S."/>
            <person name="Thiergart T."/>
            <person name="Pickel B."/>
            <person name="Atanasova L."/>
            <person name="Karlsson M."/>
            <person name="Huettel B."/>
            <person name="Barry K.W."/>
            <person name="Haridas S."/>
            <person name="Chen C."/>
            <person name="Bauer D."/>
            <person name="Andreopoulos W."/>
            <person name="Pangilinan J."/>
            <person name="LaButti K."/>
            <person name="Riley R."/>
            <person name="Lipzen A."/>
            <person name="Clum A."/>
            <person name="Drula E."/>
            <person name="Henrissat B."/>
            <person name="Kohler A."/>
            <person name="Grigoriev I.V."/>
            <person name="Martin F.M."/>
            <person name="Hacquard S."/>
        </authorList>
    </citation>
    <scope>NUCLEOTIDE SEQUENCE</scope>
    <source>
        <strain evidence="2">MPI-CAGE-CH-0243</strain>
    </source>
</reference>
<feature type="region of interest" description="Disordered" evidence="1">
    <location>
        <begin position="217"/>
        <end position="257"/>
    </location>
</feature>
<name>A0A9P9D537_9PLEO</name>
<organism evidence="2 3">
    <name type="scientific">Dendryphion nanum</name>
    <dbReference type="NCBI Taxonomy" id="256645"/>
    <lineage>
        <taxon>Eukaryota</taxon>
        <taxon>Fungi</taxon>
        <taxon>Dikarya</taxon>
        <taxon>Ascomycota</taxon>
        <taxon>Pezizomycotina</taxon>
        <taxon>Dothideomycetes</taxon>
        <taxon>Pleosporomycetidae</taxon>
        <taxon>Pleosporales</taxon>
        <taxon>Torulaceae</taxon>
        <taxon>Dendryphion</taxon>
    </lineage>
</organism>
<protein>
    <submittedName>
        <fullName evidence="2">Uncharacterized protein</fullName>
    </submittedName>
</protein>
<evidence type="ECO:0000313" key="2">
    <source>
        <dbReference type="EMBL" id="KAH7112559.1"/>
    </source>
</evidence>